<dbReference type="Gene3D" id="1.25.40.10">
    <property type="entry name" value="Tetratricopeptide repeat domain"/>
    <property type="match status" value="3"/>
</dbReference>
<evidence type="ECO:0000313" key="6">
    <source>
        <dbReference type="Proteomes" id="UP000283458"/>
    </source>
</evidence>
<dbReference type="InterPro" id="IPR051012">
    <property type="entry name" value="CellSynth/LPSAsmb/PSIAsmb"/>
</dbReference>
<dbReference type="SUPFAM" id="SSF48452">
    <property type="entry name" value="TPR-like"/>
    <property type="match status" value="3"/>
</dbReference>
<comment type="caution">
    <text evidence="5">The sequence shown here is derived from an EMBL/GenBank/DDBJ whole genome shotgun (WGS) entry which is preliminary data.</text>
</comment>
<dbReference type="Pfam" id="PF13432">
    <property type="entry name" value="TPR_16"/>
    <property type="match status" value="1"/>
</dbReference>
<dbReference type="SMART" id="SM00028">
    <property type="entry name" value="TPR"/>
    <property type="match status" value="7"/>
</dbReference>
<reference evidence="5 6" key="1">
    <citation type="submission" date="2018-09" db="EMBL/GenBank/DDBJ databases">
        <authorList>
            <person name="Zhu H."/>
        </authorList>
    </citation>
    <scope>NUCLEOTIDE SEQUENCE [LARGE SCALE GENOMIC DNA]</scope>
    <source>
        <strain evidence="5 6">K2W22B-5</strain>
    </source>
</reference>
<evidence type="ECO:0000256" key="2">
    <source>
        <dbReference type="ARBA" id="ARBA00022803"/>
    </source>
</evidence>
<feature type="repeat" description="TPR" evidence="3">
    <location>
        <begin position="476"/>
        <end position="509"/>
    </location>
</feature>
<keyword evidence="6" id="KW-1185">Reference proteome</keyword>
<dbReference type="PANTHER" id="PTHR45586">
    <property type="entry name" value="TPR REPEAT-CONTAINING PROTEIN PA4667"/>
    <property type="match status" value="1"/>
</dbReference>
<dbReference type="InterPro" id="IPR011990">
    <property type="entry name" value="TPR-like_helical_dom_sf"/>
</dbReference>
<dbReference type="InterPro" id="IPR019734">
    <property type="entry name" value="TPR_rpt"/>
</dbReference>
<dbReference type="Pfam" id="PF13414">
    <property type="entry name" value="TPR_11"/>
    <property type="match status" value="1"/>
</dbReference>
<feature type="chain" id="PRO_5019179511" evidence="4">
    <location>
        <begin position="31"/>
        <end position="568"/>
    </location>
</feature>
<accession>A0A418VYZ6</accession>
<keyword evidence="1" id="KW-0677">Repeat</keyword>
<evidence type="ECO:0000256" key="4">
    <source>
        <dbReference type="SAM" id="SignalP"/>
    </source>
</evidence>
<dbReference type="PANTHER" id="PTHR45586:SF1">
    <property type="entry name" value="LIPOPOLYSACCHARIDE ASSEMBLY PROTEIN B"/>
    <property type="match status" value="1"/>
</dbReference>
<organism evidence="5 6">
    <name type="scientific">Azospirillum cavernae</name>
    <dbReference type="NCBI Taxonomy" id="2320860"/>
    <lineage>
        <taxon>Bacteria</taxon>
        <taxon>Pseudomonadati</taxon>
        <taxon>Pseudomonadota</taxon>
        <taxon>Alphaproteobacteria</taxon>
        <taxon>Rhodospirillales</taxon>
        <taxon>Azospirillaceae</taxon>
        <taxon>Azospirillum</taxon>
    </lineage>
</organism>
<dbReference type="OrthoDB" id="9766710at2"/>
<keyword evidence="4" id="KW-0732">Signal</keyword>
<evidence type="ECO:0000313" key="5">
    <source>
        <dbReference type="EMBL" id="RJF82334.1"/>
    </source>
</evidence>
<dbReference type="AlphaFoldDB" id="A0A418VYZ6"/>
<dbReference type="Proteomes" id="UP000283458">
    <property type="component" value="Unassembled WGS sequence"/>
</dbReference>
<evidence type="ECO:0000256" key="1">
    <source>
        <dbReference type="ARBA" id="ARBA00022737"/>
    </source>
</evidence>
<gene>
    <name evidence="5" type="ORF">D3877_12605</name>
</gene>
<protein>
    <submittedName>
        <fullName evidence="5">Tetratricopeptide repeat protein</fullName>
    </submittedName>
</protein>
<dbReference type="EMBL" id="QYUL01000002">
    <property type="protein sequence ID" value="RJF82334.1"/>
    <property type="molecule type" value="Genomic_DNA"/>
</dbReference>
<feature type="signal peptide" evidence="4">
    <location>
        <begin position="1"/>
        <end position="30"/>
    </location>
</feature>
<keyword evidence="2 3" id="KW-0802">TPR repeat</keyword>
<name>A0A418VYZ6_9PROT</name>
<dbReference type="RefSeq" id="WP_119831151.1">
    <property type="nucleotide sequence ID" value="NZ_QYUL01000002.1"/>
</dbReference>
<evidence type="ECO:0000256" key="3">
    <source>
        <dbReference type="PROSITE-ProRule" id="PRU00339"/>
    </source>
</evidence>
<sequence length="568" mass="61639">MTRFQNRARLGSALLLSGLLFALPPSPAQAVEPPGPAIGSYLAGRFAQHQDDWTAAALYMAQALAADPGDLALLRRTFLLKLGEGKIDSALELAQRVLQSDSDPQMALALLAADGLANGRLGDAEALAARIPADGLGKFIGPLTKAWLAQARGQTDNALAALEPLTQISGFAALHNLHAALILDLAGRTEQAAARYASVTESAAPLRVVQIVGNFMERTGRVAEARKLYETFRAGAADSLLVEPAVDALGGGATTARTVRDSRDGLAEAMFDLASALHHENADETALLFGRLALHLRADLPLARLMIGDIMTMRDHHEEALAEYGFLAKNPILGWSARLRAADSLARLDRADEAIASLTALTAEHPERTDALIRLGDLQRFAKRYAEAAESYSAALTRMAPPDERQWPLLYARAMAYEKVGRWPETEADLKAALAVKPDEPSLLNHLGYSWIERGENLTVAKGMVERAVALRPRDGYIMDSLGWALFSLGDFNGAVDKLERAVEMKPVDPTINDHLGDAYWRVGRRNEARFQWTRALRIADEDEQKEAIQAKLDKGLPDNPHAATVKR</sequence>
<dbReference type="PROSITE" id="PS50005">
    <property type="entry name" value="TPR"/>
    <property type="match status" value="1"/>
</dbReference>
<proteinExistence type="predicted"/>